<feature type="transmembrane region" description="Helical" evidence="5">
    <location>
        <begin position="174"/>
        <end position="197"/>
    </location>
</feature>
<keyword evidence="3 5" id="KW-1133">Transmembrane helix</keyword>
<organism evidence="7 8">
    <name type="scientific">Leptothoe spongobia TAU-MAC 1115</name>
    <dbReference type="NCBI Taxonomy" id="1967444"/>
    <lineage>
        <taxon>Bacteria</taxon>
        <taxon>Bacillati</taxon>
        <taxon>Cyanobacteriota</taxon>
        <taxon>Cyanophyceae</taxon>
        <taxon>Nodosilineales</taxon>
        <taxon>Cymatolegaceae</taxon>
        <taxon>Leptothoe</taxon>
        <taxon>Leptothoe spongobia</taxon>
    </lineage>
</organism>
<evidence type="ECO:0000313" key="7">
    <source>
        <dbReference type="EMBL" id="MBT9314301.1"/>
    </source>
</evidence>
<dbReference type="InterPro" id="IPR020846">
    <property type="entry name" value="MFS_dom"/>
</dbReference>
<name>A0A947DE62_9CYAN</name>
<feature type="transmembrane region" description="Helical" evidence="5">
    <location>
        <begin position="218"/>
        <end position="239"/>
    </location>
</feature>
<dbReference type="PANTHER" id="PTHR23528:SF1">
    <property type="entry name" value="MAJOR FACILITATOR SUPERFAMILY (MFS) PROFILE DOMAIN-CONTAINING PROTEIN"/>
    <property type="match status" value="1"/>
</dbReference>
<keyword evidence="2 5" id="KW-0812">Transmembrane</keyword>
<evidence type="ECO:0000256" key="3">
    <source>
        <dbReference type="ARBA" id="ARBA00022989"/>
    </source>
</evidence>
<reference evidence="7" key="2">
    <citation type="journal article" date="2021" name="Mar. Drugs">
        <title>Genome Reduction and Secondary Metabolism of the Marine Sponge-Associated Cyanobacterium Leptothoe.</title>
        <authorList>
            <person name="Konstantinou D."/>
            <person name="Popin R.V."/>
            <person name="Fewer D.P."/>
            <person name="Sivonen K."/>
            <person name="Gkelis S."/>
        </authorList>
    </citation>
    <scope>NUCLEOTIDE SEQUENCE</scope>
    <source>
        <strain evidence="7">TAU-MAC 1115</strain>
    </source>
</reference>
<dbReference type="PROSITE" id="PS50850">
    <property type="entry name" value="MFS"/>
    <property type="match status" value="1"/>
</dbReference>
<accession>A0A947DE62</accession>
<evidence type="ECO:0000256" key="1">
    <source>
        <dbReference type="ARBA" id="ARBA00004651"/>
    </source>
</evidence>
<feature type="domain" description="Major facilitator superfamily (MFS) profile" evidence="6">
    <location>
        <begin position="186"/>
        <end position="389"/>
    </location>
</feature>
<dbReference type="EMBL" id="JADOES010000003">
    <property type="protein sequence ID" value="MBT9314301.1"/>
    <property type="molecule type" value="Genomic_DNA"/>
</dbReference>
<protein>
    <submittedName>
        <fullName evidence="7">MFS transporter</fullName>
    </submittedName>
</protein>
<feature type="transmembrane region" description="Helical" evidence="5">
    <location>
        <begin position="251"/>
        <end position="272"/>
    </location>
</feature>
<evidence type="ECO:0000256" key="2">
    <source>
        <dbReference type="ARBA" id="ARBA00022692"/>
    </source>
</evidence>
<evidence type="ECO:0000313" key="8">
    <source>
        <dbReference type="Proteomes" id="UP000717364"/>
    </source>
</evidence>
<feature type="transmembrane region" description="Helical" evidence="5">
    <location>
        <begin position="368"/>
        <end position="386"/>
    </location>
</feature>
<feature type="transmembrane region" description="Helical" evidence="5">
    <location>
        <begin position="85"/>
        <end position="107"/>
    </location>
</feature>
<dbReference type="GO" id="GO:0005886">
    <property type="term" value="C:plasma membrane"/>
    <property type="evidence" value="ECO:0007669"/>
    <property type="project" value="UniProtKB-SubCell"/>
</dbReference>
<feature type="transmembrane region" description="Helical" evidence="5">
    <location>
        <begin position="284"/>
        <end position="302"/>
    </location>
</feature>
<sequence>MSNALVGRRILWLQVLGLAAVQGAISLTWVIYNLYLKDLLVAFGFSAALAALLLIIENAMGAVMEPLMGSFSDQRQHWVGSRFPQIALGMILAAFCFLGIPLVVVVGGVSLKALLPFALVAWALAMTVFRSPALSLLGRYAFEADLPQAASVLTMVGGVTGAMAPLASDFILSLGPLAAFSIGTVVLLLAALALRLVNPGTAVSSSPSSTGANAQMQWANLPWIFATGASVALGLRLLLQNFPKAVAGTGFAQPKLIMVALFVTVAVSALPCGQLATRLGNRRAMLIGFVGMVVAVGATAVMGSAGVAVLVAIAIGIAFSLVANGTLPYALSMVPPTKAGLGTGLYFSGGAAAMSVLGSIGANLGLTVSLLVAAISFATAAGCVVAKRP</sequence>
<comment type="caution">
    <text evidence="7">The sequence shown here is derived from an EMBL/GenBank/DDBJ whole genome shotgun (WGS) entry which is preliminary data.</text>
</comment>
<dbReference type="SUPFAM" id="SSF103473">
    <property type="entry name" value="MFS general substrate transporter"/>
    <property type="match status" value="1"/>
</dbReference>
<feature type="transmembrane region" description="Helical" evidence="5">
    <location>
        <begin position="343"/>
        <end position="362"/>
    </location>
</feature>
<dbReference type="InterPro" id="IPR036259">
    <property type="entry name" value="MFS_trans_sf"/>
</dbReference>
<dbReference type="AlphaFoldDB" id="A0A947DE62"/>
<feature type="transmembrane region" description="Helical" evidence="5">
    <location>
        <begin position="113"/>
        <end position="137"/>
    </location>
</feature>
<dbReference type="InterPro" id="IPR011701">
    <property type="entry name" value="MFS"/>
</dbReference>
<feature type="transmembrane region" description="Helical" evidence="5">
    <location>
        <begin position="308"/>
        <end position="331"/>
    </location>
</feature>
<evidence type="ECO:0000256" key="4">
    <source>
        <dbReference type="ARBA" id="ARBA00023136"/>
    </source>
</evidence>
<keyword evidence="8" id="KW-1185">Reference proteome</keyword>
<dbReference type="Gene3D" id="1.20.1250.20">
    <property type="entry name" value="MFS general substrate transporter like domains"/>
    <property type="match status" value="2"/>
</dbReference>
<keyword evidence="4 5" id="KW-0472">Membrane</keyword>
<dbReference type="Proteomes" id="UP000717364">
    <property type="component" value="Unassembled WGS sequence"/>
</dbReference>
<dbReference type="PANTHER" id="PTHR23528">
    <property type="match status" value="1"/>
</dbReference>
<dbReference type="GO" id="GO:0022857">
    <property type="term" value="F:transmembrane transporter activity"/>
    <property type="evidence" value="ECO:0007669"/>
    <property type="project" value="InterPro"/>
</dbReference>
<evidence type="ECO:0000259" key="6">
    <source>
        <dbReference type="PROSITE" id="PS50850"/>
    </source>
</evidence>
<feature type="transmembrane region" description="Helical" evidence="5">
    <location>
        <begin position="39"/>
        <end position="64"/>
    </location>
</feature>
<dbReference type="Pfam" id="PF07690">
    <property type="entry name" value="MFS_1"/>
    <property type="match status" value="1"/>
</dbReference>
<proteinExistence type="predicted"/>
<gene>
    <name evidence="7" type="ORF">IXB50_02560</name>
</gene>
<reference evidence="7" key="1">
    <citation type="submission" date="2020-11" db="EMBL/GenBank/DDBJ databases">
        <authorList>
            <person name="Konstantinou D."/>
            <person name="Gkelis S."/>
            <person name="Popin R."/>
            <person name="Fewer D."/>
            <person name="Sivonen K."/>
        </authorList>
    </citation>
    <scope>NUCLEOTIDE SEQUENCE</scope>
    <source>
        <strain evidence="7">TAU-MAC 1115</strain>
    </source>
</reference>
<evidence type="ECO:0000256" key="5">
    <source>
        <dbReference type="SAM" id="Phobius"/>
    </source>
</evidence>
<comment type="subcellular location">
    <subcellularLocation>
        <location evidence="1">Cell membrane</location>
        <topology evidence="1">Multi-pass membrane protein</topology>
    </subcellularLocation>
</comment>
<dbReference type="RefSeq" id="WP_215607362.1">
    <property type="nucleotide sequence ID" value="NZ_JADOES010000003.1"/>
</dbReference>